<dbReference type="SUPFAM" id="SSF52540">
    <property type="entry name" value="P-loop containing nucleoside triphosphate hydrolases"/>
    <property type="match status" value="1"/>
</dbReference>
<dbReference type="InterPro" id="IPR003439">
    <property type="entry name" value="ABC_transporter-like_ATP-bd"/>
</dbReference>
<keyword evidence="2" id="KW-0813">Transport</keyword>
<dbReference type="InterPro" id="IPR027417">
    <property type="entry name" value="P-loop_NTPase"/>
</dbReference>
<evidence type="ECO:0000313" key="7">
    <source>
        <dbReference type="EMBL" id="KJV05123.1"/>
    </source>
</evidence>
<reference evidence="7 8" key="2">
    <citation type="journal article" date="2016" name="Microb. Ecol.">
        <title>Genome Characteristics of a Novel Type I Methanotroph (Sn10-6) Isolated from a Flooded Indian Rice Field.</title>
        <authorList>
            <person name="Rahalkar M.C."/>
            <person name="Pandit P.S."/>
            <person name="Dhakephalkar P.K."/>
            <person name="Pore S."/>
            <person name="Arora P."/>
            <person name="Kapse N."/>
        </authorList>
    </citation>
    <scope>NUCLEOTIDE SEQUENCE [LARGE SCALE GENOMIC DNA]</scope>
    <source>
        <strain evidence="7 8">Sn10-6</strain>
    </source>
</reference>
<keyword evidence="5" id="KW-0067">ATP-binding</keyword>
<comment type="similarity">
    <text evidence="1">Belongs to the ABC transporter superfamily.</text>
</comment>
<dbReference type="PROSITE" id="PS50893">
    <property type="entry name" value="ABC_TRANSPORTER_2"/>
    <property type="match status" value="1"/>
</dbReference>
<reference evidence="8" key="1">
    <citation type="submission" date="2015-03" db="EMBL/GenBank/DDBJ databases">
        <title>Draft genome sequence of a novel methanotroph (Sn10-6) isolated from flooded ricefield rhizosphere in India.</title>
        <authorList>
            <person name="Pandit P.S."/>
            <person name="Pore S.D."/>
            <person name="Arora P."/>
            <person name="Kapse N.G."/>
            <person name="Dhakephalkar P.K."/>
            <person name="Rahalkar M.C."/>
        </authorList>
    </citation>
    <scope>NUCLEOTIDE SEQUENCE [LARGE SCALE GENOMIC DNA]</scope>
    <source>
        <strain evidence="8">Sn10-6</strain>
    </source>
</reference>
<organism evidence="7 8">
    <name type="scientific">Methylocucumis oryzae</name>
    <dbReference type="NCBI Taxonomy" id="1632867"/>
    <lineage>
        <taxon>Bacteria</taxon>
        <taxon>Pseudomonadati</taxon>
        <taxon>Pseudomonadota</taxon>
        <taxon>Gammaproteobacteria</taxon>
        <taxon>Methylococcales</taxon>
        <taxon>Methylococcaceae</taxon>
        <taxon>Methylocucumis</taxon>
    </lineage>
</organism>
<dbReference type="Proteomes" id="UP000033684">
    <property type="component" value="Unassembled WGS sequence"/>
</dbReference>
<keyword evidence="4" id="KW-0547">Nucleotide-binding</keyword>
<dbReference type="OrthoDB" id="9778870at2"/>
<evidence type="ECO:0000256" key="2">
    <source>
        <dbReference type="ARBA" id="ARBA00022448"/>
    </source>
</evidence>
<evidence type="ECO:0000256" key="3">
    <source>
        <dbReference type="ARBA" id="ARBA00022458"/>
    </source>
</evidence>
<gene>
    <name evidence="7" type="ORF">VZ94_20450</name>
</gene>
<dbReference type="GO" id="GO:0005524">
    <property type="term" value="F:ATP binding"/>
    <property type="evidence" value="ECO:0007669"/>
    <property type="project" value="UniProtKB-KW"/>
</dbReference>
<evidence type="ECO:0000313" key="8">
    <source>
        <dbReference type="Proteomes" id="UP000033684"/>
    </source>
</evidence>
<evidence type="ECO:0000256" key="5">
    <source>
        <dbReference type="ARBA" id="ARBA00022840"/>
    </source>
</evidence>
<name>A0A0F3IF26_9GAMM</name>
<dbReference type="RefSeq" id="WP_045780649.1">
    <property type="nucleotide sequence ID" value="NZ_LAJX01000295.1"/>
</dbReference>
<comment type="caution">
    <text evidence="7">The sequence shown here is derived from an EMBL/GenBank/DDBJ whole genome shotgun (WGS) entry which is preliminary data.</text>
</comment>
<keyword evidence="3" id="KW-0536">Nodulation</keyword>
<accession>A0A0F3IF26</accession>
<feature type="domain" description="ABC transporter" evidence="6">
    <location>
        <begin position="7"/>
        <end position="238"/>
    </location>
</feature>
<dbReference type="PANTHER" id="PTHR42711">
    <property type="entry name" value="ABC TRANSPORTER ATP-BINDING PROTEIN"/>
    <property type="match status" value="1"/>
</dbReference>
<proteinExistence type="inferred from homology"/>
<sequence length="276" mass="30539">MELSSIINLQHIVKTYSPQLLALDNVSVSVLAQEFIGLTGGNGSGKSTLLKIIAGQLKPNQGKAEVFQRDAFKHASQLTREIGYISQDWALDPEMNGKALLYYFAALYGLNSTTAKQRIEALITEFDMQPFIARRVSTYSGGQMQRLHLAIGVIHQPKLLLLDEPSNSLDPSAKVFLWDFLKAYRQLGNTVLVVSHDLDCVQQYCSRVLMFEQGRIIADDTPMQLIQTHSQPVLHIKTADDIANQQALEQGLRQATGAMAIHCTVQTVSLNVSTRG</sequence>
<dbReference type="EMBL" id="LAJX01000295">
    <property type="protein sequence ID" value="KJV05123.1"/>
    <property type="molecule type" value="Genomic_DNA"/>
</dbReference>
<evidence type="ECO:0000259" key="6">
    <source>
        <dbReference type="PROSITE" id="PS50893"/>
    </source>
</evidence>
<protein>
    <recommendedName>
        <fullName evidence="6">ABC transporter domain-containing protein</fullName>
    </recommendedName>
</protein>
<keyword evidence="8" id="KW-1185">Reference proteome</keyword>
<evidence type="ECO:0000256" key="4">
    <source>
        <dbReference type="ARBA" id="ARBA00022741"/>
    </source>
</evidence>
<dbReference type="Gene3D" id="3.40.50.300">
    <property type="entry name" value="P-loop containing nucleotide triphosphate hydrolases"/>
    <property type="match status" value="1"/>
</dbReference>
<dbReference type="PANTHER" id="PTHR42711:SF5">
    <property type="entry name" value="ABC TRANSPORTER ATP-BINDING PROTEIN NATA"/>
    <property type="match status" value="1"/>
</dbReference>
<dbReference type="SMART" id="SM00382">
    <property type="entry name" value="AAA"/>
    <property type="match status" value="1"/>
</dbReference>
<dbReference type="AlphaFoldDB" id="A0A0F3IF26"/>
<dbReference type="Pfam" id="PF00005">
    <property type="entry name" value="ABC_tran"/>
    <property type="match status" value="1"/>
</dbReference>
<dbReference type="InterPro" id="IPR003593">
    <property type="entry name" value="AAA+_ATPase"/>
</dbReference>
<dbReference type="InterPro" id="IPR050763">
    <property type="entry name" value="ABC_transporter_ATP-binding"/>
</dbReference>
<dbReference type="GO" id="GO:0016887">
    <property type="term" value="F:ATP hydrolysis activity"/>
    <property type="evidence" value="ECO:0007669"/>
    <property type="project" value="InterPro"/>
</dbReference>
<evidence type="ECO:0000256" key="1">
    <source>
        <dbReference type="ARBA" id="ARBA00005417"/>
    </source>
</evidence>